<proteinExistence type="predicted"/>
<dbReference type="InParanoid" id="A0A4S2MY32"/>
<name>A0A4S2MY32_9PEZI</name>
<evidence type="ECO:0000313" key="2">
    <source>
        <dbReference type="EMBL" id="TGZ81610.1"/>
    </source>
</evidence>
<keyword evidence="1" id="KW-1133">Transmembrane helix</keyword>
<dbReference type="EMBL" id="ML220118">
    <property type="protein sequence ID" value="TGZ81610.1"/>
    <property type="molecule type" value="Genomic_DNA"/>
</dbReference>
<organism evidence="2 3">
    <name type="scientific">Ascodesmis nigricans</name>
    <dbReference type="NCBI Taxonomy" id="341454"/>
    <lineage>
        <taxon>Eukaryota</taxon>
        <taxon>Fungi</taxon>
        <taxon>Dikarya</taxon>
        <taxon>Ascomycota</taxon>
        <taxon>Pezizomycotina</taxon>
        <taxon>Pezizomycetes</taxon>
        <taxon>Pezizales</taxon>
        <taxon>Ascodesmidaceae</taxon>
        <taxon>Ascodesmis</taxon>
    </lineage>
</organism>
<accession>A0A4S2MY32</accession>
<sequence length="59" mass="6561">MAVCINIDLVESRLNYALIFCIIIVLLLGGWWGCGIAREKFSHAGYAEHQQQGPVITDL</sequence>
<evidence type="ECO:0000256" key="1">
    <source>
        <dbReference type="SAM" id="Phobius"/>
    </source>
</evidence>
<evidence type="ECO:0000313" key="3">
    <source>
        <dbReference type="Proteomes" id="UP000298138"/>
    </source>
</evidence>
<reference evidence="2 3" key="1">
    <citation type="submission" date="2019-04" db="EMBL/GenBank/DDBJ databases">
        <title>Comparative genomics and transcriptomics to analyze fruiting body development in filamentous ascomycetes.</title>
        <authorList>
            <consortium name="DOE Joint Genome Institute"/>
            <person name="Lutkenhaus R."/>
            <person name="Traeger S."/>
            <person name="Breuer J."/>
            <person name="Kuo A."/>
            <person name="Lipzen A."/>
            <person name="Pangilinan J."/>
            <person name="Dilworth D."/>
            <person name="Sandor L."/>
            <person name="Poggeler S."/>
            <person name="Barry K."/>
            <person name="Grigoriev I.V."/>
            <person name="Nowrousian M."/>
        </authorList>
    </citation>
    <scope>NUCLEOTIDE SEQUENCE [LARGE SCALE GENOMIC DNA]</scope>
    <source>
        <strain evidence="2 3">CBS 389.68</strain>
    </source>
</reference>
<dbReference type="Proteomes" id="UP000298138">
    <property type="component" value="Unassembled WGS sequence"/>
</dbReference>
<gene>
    <name evidence="2" type="ORF">EX30DRAFT_340487</name>
</gene>
<keyword evidence="3" id="KW-1185">Reference proteome</keyword>
<feature type="transmembrane region" description="Helical" evidence="1">
    <location>
        <begin position="16"/>
        <end position="34"/>
    </location>
</feature>
<dbReference type="AlphaFoldDB" id="A0A4S2MY32"/>
<keyword evidence="1" id="KW-0812">Transmembrane</keyword>
<protein>
    <submittedName>
        <fullName evidence="2">Uncharacterized protein</fullName>
    </submittedName>
</protein>
<keyword evidence="1" id="KW-0472">Membrane</keyword>